<keyword evidence="2" id="KW-1185">Reference proteome</keyword>
<protein>
    <submittedName>
        <fullName evidence="1">Uncharacterized protein</fullName>
    </submittedName>
</protein>
<evidence type="ECO:0000313" key="2">
    <source>
        <dbReference type="Proteomes" id="UP000289856"/>
    </source>
</evidence>
<sequence length="58" mass="6667">MLTYRLSPKNSNMFLFIYLQQMIYIPCNTRGVTFICEAADEQLAASGRREKGFTAVEK</sequence>
<evidence type="ECO:0000313" key="1">
    <source>
        <dbReference type="EMBL" id="BBI31209.1"/>
    </source>
</evidence>
<dbReference type="Proteomes" id="UP000289856">
    <property type="component" value="Chromosome"/>
</dbReference>
<proteinExistence type="predicted"/>
<accession>A0A3T1CZL3</accession>
<dbReference type="EMBL" id="AP019400">
    <property type="protein sequence ID" value="BBI31209.1"/>
    <property type="molecule type" value="Genomic_DNA"/>
</dbReference>
<dbReference type="RefSeq" id="WP_157993932.1">
    <property type="nucleotide sequence ID" value="NZ_AP019400.1"/>
</dbReference>
<reference evidence="1 2" key="1">
    <citation type="submission" date="2019-01" db="EMBL/GenBank/DDBJ databases">
        <title>Complete genome sequence of Cohnella hallensis HS21 isolated from Korean fir (Abies koreana) rhizospheric soil.</title>
        <authorList>
            <person name="Jiang L."/>
            <person name="Kang S.W."/>
            <person name="Kim S."/>
            <person name="Jung J."/>
            <person name="Kim C.Y."/>
            <person name="Kim D.H."/>
            <person name="Kim S.W."/>
            <person name="Lee J."/>
        </authorList>
    </citation>
    <scope>NUCLEOTIDE SEQUENCE [LARGE SCALE GENOMIC DNA]</scope>
    <source>
        <strain evidence="1 2">HS21</strain>
    </source>
</reference>
<name>A0A3T1CZL3_9BACL</name>
<gene>
    <name evidence="1" type="ORF">KCTCHS21_06080</name>
</gene>
<organism evidence="1 2">
    <name type="scientific">Cohnella abietis</name>
    <dbReference type="NCBI Taxonomy" id="2507935"/>
    <lineage>
        <taxon>Bacteria</taxon>
        <taxon>Bacillati</taxon>
        <taxon>Bacillota</taxon>
        <taxon>Bacilli</taxon>
        <taxon>Bacillales</taxon>
        <taxon>Paenibacillaceae</taxon>
        <taxon>Cohnella</taxon>
    </lineage>
</organism>
<dbReference type="AlphaFoldDB" id="A0A3T1CZL3"/>
<dbReference type="KEGG" id="cohn:KCTCHS21_06080"/>